<dbReference type="GO" id="GO:0006631">
    <property type="term" value="P:fatty acid metabolic process"/>
    <property type="evidence" value="ECO:0007669"/>
    <property type="project" value="UniProtKB-KW"/>
</dbReference>
<proteinExistence type="inferred from homology"/>
<dbReference type="EMBL" id="FNYQ01000029">
    <property type="protein sequence ID" value="SEI89858.1"/>
    <property type="molecule type" value="Genomic_DNA"/>
</dbReference>
<feature type="domain" description="AMP-binding enzyme C-terminal" evidence="5">
    <location>
        <begin position="23"/>
        <end position="96"/>
    </location>
</feature>
<keyword evidence="3" id="KW-0276">Fatty acid metabolism</keyword>
<dbReference type="InterPro" id="IPR025110">
    <property type="entry name" value="AMP-bd_C"/>
</dbReference>
<evidence type="ECO:0000256" key="3">
    <source>
        <dbReference type="ARBA" id="ARBA00022832"/>
    </source>
</evidence>
<dbReference type="PANTHER" id="PTHR43859">
    <property type="entry name" value="ACYL-ACTIVATING ENZYME"/>
    <property type="match status" value="1"/>
</dbReference>
<keyword evidence="2" id="KW-0436">Ligase</keyword>
<dbReference type="AlphaFoldDB" id="A0A1H6UBX0"/>
<dbReference type="PANTHER" id="PTHR43859:SF4">
    <property type="entry name" value="BUTANOATE--COA LIGASE AAE1-RELATED"/>
    <property type="match status" value="1"/>
</dbReference>
<evidence type="ECO:0000313" key="7">
    <source>
        <dbReference type="Proteomes" id="UP000199250"/>
    </source>
</evidence>
<dbReference type="SUPFAM" id="SSF56801">
    <property type="entry name" value="Acetyl-CoA synthetase-like"/>
    <property type="match status" value="1"/>
</dbReference>
<evidence type="ECO:0000256" key="4">
    <source>
        <dbReference type="ARBA" id="ARBA00023098"/>
    </source>
</evidence>
<dbReference type="InterPro" id="IPR045851">
    <property type="entry name" value="AMP-bd_C_sf"/>
</dbReference>
<accession>A0A1H6UBX0</accession>
<organism evidence="6 7">
    <name type="scientific">Azotobacter beijerinckii</name>
    <dbReference type="NCBI Taxonomy" id="170623"/>
    <lineage>
        <taxon>Bacteria</taxon>
        <taxon>Pseudomonadati</taxon>
        <taxon>Pseudomonadota</taxon>
        <taxon>Gammaproteobacteria</taxon>
        <taxon>Pseudomonadales</taxon>
        <taxon>Pseudomonadaceae</taxon>
        <taxon>Azotobacter</taxon>
    </lineage>
</organism>
<protein>
    <submittedName>
        <fullName evidence="6">AMP-binding enzyme C-terminal domain-containing protein</fullName>
    </submittedName>
</protein>
<name>A0A1H6UBX0_9GAMM</name>
<reference evidence="6 7" key="1">
    <citation type="submission" date="2016-10" db="EMBL/GenBank/DDBJ databases">
        <authorList>
            <person name="de Groot N.N."/>
        </authorList>
    </citation>
    <scope>NUCLEOTIDE SEQUENCE [LARGE SCALE GENOMIC DNA]</scope>
    <source>
        <strain evidence="6 7">DSM 373</strain>
    </source>
</reference>
<comment type="similarity">
    <text evidence="1">Belongs to the ATP-dependent AMP-binding enzyme family.</text>
</comment>
<dbReference type="Proteomes" id="UP000199250">
    <property type="component" value="Unassembled WGS sequence"/>
</dbReference>
<gene>
    <name evidence="6" type="ORF">SAMN04244572_02028</name>
</gene>
<evidence type="ECO:0000313" key="6">
    <source>
        <dbReference type="EMBL" id="SEI89858.1"/>
    </source>
</evidence>
<dbReference type="Pfam" id="PF13193">
    <property type="entry name" value="AMP-binding_C"/>
    <property type="match status" value="1"/>
</dbReference>
<dbReference type="Gene3D" id="3.30.300.30">
    <property type="match status" value="1"/>
</dbReference>
<evidence type="ECO:0000256" key="1">
    <source>
        <dbReference type="ARBA" id="ARBA00006432"/>
    </source>
</evidence>
<evidence type="ECO:0000259" key="5">
    <source>
        <dbReference type="Pfam" id="PF13193"/>
    </source>
</evidence>
<sequence length="120" mass="13348">MRITDRVKDVIKSGGEWVSSIDIENVAAACPGVKVAAVVGVFHPKWEERPLLVIELHENAEISTKNVLAYLEPHIVKWWMPDAVVIDCVPLTSTGKIDKKTLRERYHNYLAAGMQAGGRV</sequence>
<keyword evidence="4" id="KW-0443">Lipid metabolism</keyword>
<dbReference type="GO" id="GO:0016874">
    <property type="term" value="F:ligase activity"/>
    <property type="evidence" value="ECO:0007669"/>
    <property type="project" value="UniProtKB-KW"/>
</dbReference>
<evidence type="ECO:0000256" key="2">
    <source>
        <dbReference type="ARBA" id="ARBA00022598"/>
    </source>
</evidence>